<accession>A0ACC0QQ09</accession>
<dbReference type="Proteomes" id="UP001065298">
    <property type="component" value="Chromosome 7"/>
</dbReference>
<evidence type="ECO:0000313" key="2">
    <source>
        <dbReference type="Proteomes" id="UP001065298"/>
    </source>
</evidence>
<organism evidence="1 2">
    <name type="scientific">Fusarium keratoplasticum</name>
    <dbReference type="NCBI Taxonomy" id="1328300"/>
    <lineage>
        <taxon>Eukaryota</taxon>
        <taxon>Fungi</taxon>
        <taxon>Dikarya</taxon>
        <taxon>Ascomycota</taxon>
        <taxon>Pezizomycotina</taxon>
        <taxon>Sordariomycetes</taxon>
        <taxon>Hypocreomycetidae</taxon>
        <taxon>Hypocreales</taxon>
        <taxon>Nectriaceae</taxon>
        <taxon>Fusarium</taxon>
        <taxon>Fusarium solani species complex</taxon>
    </lineage>
</organism>
<dbReference type="EMBL" id="CM046509">
    <property type="protein sequence ID" value="KAI8663410.1"/>
    <property type="molecule type" value="Genomic_DNA"/>
</dbReference>
<proteinExistence type="predicted"/>
<keyword evidence="2" id="KW-1185">Reference proteome</keyword>
<evidence type="ECO:0000313" key="1">
    <source>
        <dbReference type="EMBL" id="KAI8663410.1"/>
    </source>
</evidence>
<comment type="caution">
    <text evidence="1">The sequence shown here is derived from an EMBL/GenBank/DDBJ whole genome shotgun (WGS) entry which is preliminary data.</text>
</comment>
<gene>
    <name evidence="1" type="ORF">NCS57_00941800</name>
</gene>
<protein>
    <submittedName>
        <fullName evidence="1">Uncharacterized protein</fullName>
    </submittedName>
</protein>
<reference evidence="1" key="1">
    <citation type="submission" date="2022-06" db="EMBL/GenBank/DDBJ databases">
        <title>Fusarium solani species complex genomes reveal bases of compartmentalisation and animal pathogenesis.</title>
        <authorList>
            <person name="Tsai I.J."/>
        </authorList>
    </citation>
    <scope>NUCLEOTIDE SEQUENCE</scope>
    <source>
        <strain evidence="1">Fu6.1</strain>
    </source>
</reference>
<sequence length="558" mass="63498">MEYEKNVKDTQVDTNSTPSESADAVITEFPPSTGHIYGSVEPHVFSHPARAEYWRNVYDNAKYECRHRFDPSFQWSPLGEVTVKRKLDWRIMLWVWIMFSSLDLVRRNINRAVSDNMLDDIGVNTNDYNTGQTIYLVSFLAAELPGGLISKKVGPFRYTPAVIVLWGSLCMTQAAIKARWSFWLLRAFLGVAQGGFIPEMILYLSYFYKGNELAVRLSIFYTAIPLTQIYGSLLAGGLLEMRGVLGWGGWQWLFLIEGLICVLIGIAAFFVMPPSITEPALAFRRPDGTNKWWTEEEEKILVNRLLRDDPTKGDLNNRTAVTLRGIWQTLSNFDLWPIFIVRILLWPPMTKLITQVGIFAWIPFQPTSNYLSLILREMGYTVFQSNLLAIPGYALFAINVVVFGQISSRLNERFLVAACSNLWMLPFFCALVALKPDTNPWIRYAMLTGINGIPYTHSILVGMVSQNAKAVGRRAVAAAIYNMTYQVGSIAAVNIYREGDKPYYYTANKGLIGLCVVNIVLFVLAKLYYVWRNRVLARQYADLSETDKARFFDARFVH</sequence>
<name>A0ACC0QQ09_9HYPO</name>